<organism evidence="1 2">
    <name type="scientific">Aegilops tauschii subsp. strangulata</name>
    <name type="common">Goatgrass</name>
    <dbReference type="NCBI Taxonomy" id="200361"/>
    <lineage>
        <taxon>Eukaryota</taxon>
        <taxon>Viridiplantae</taxon>
        <taxon>Streptophyta</taxon>
        <taxon>Embryophyta</taxon>
        <taxon>Tracheophyta</taxon>
        <taxon>Spermatophyta</taxon>
        <taxon>Magnoliopsida</taxon>
        <taxon>Liliopsida</taxon>
        <taxon>Poales</taxon>
        <taxon>Poaceae</taxon>
        <taxon>BOP clade</taxon>
        <taxon>Pooideae</taxon>
        <taxon>Triticodae</taxon>
        <taxon>Triticeae</taxon>
        <taxon>Triticinae</taxon>
        <taxon>Aegilops</taxon>
    </lineage>
</organism>
<sequence>SCGIKMFLPGHFKKLLFNEAFERTDEVTLSSELLLV</sequence>
<reference evidence="1" key="4">
    <citation type="submission" date="2019-03" db="UniProtKB">
        <authorList>
            <consortium name="EnsemblPlants"/>
        </authorList>
    </citation>
    <scope>IDENTIFICATION</scope>
</reference>
<reference evidence="1" key="3">
    <citation type="journal article" date="2017" name="Nature">
        <title>Genome sequence of the progenitor of the wheat D genome Aegilops tauschii.</title>
        <authorList>
            <person name="Luo M.C."/>
            <person name="Gu Y.Q."/>
            <person name="Puiu D."/>
            <person name="Wang H."/>
            <person name="Twardziok S.O."/>
            <person name="Deal K.R."/>
            <person name="Huo N."/>
            <person name="Zhu T."/>
            <person name="Wang L."/>
            <person name="Wang Y."/>
            <person name="McGuire P.E."/>
            <person name="Liu S."/>
            <person name="Long H."/>
            <person name="Ramasamy R.K."/>
            <person name="Rodriguez J.C."/>
            <person name="Van S.L."/>
            <person name="Yuan L."/>
            <person name="Wang Z."/>
            <person name="Xia Z."/>
            <person name="Xiao L."/>
            <person name="Anderson O.D."/>
            <person name="Ouyang S."/>
            <person name="Liang Y."/>
            <person name="Zimin A.V."/>
            <person name="Pertea G."/>
            <person name="Qi P."/>
            <person name="Bennetzen J.L."/>
            <person name="Dai X."/>
            <person name="Dawson M.W."/>
            <person name="Muller H.G."/>
            <person name="Kugler K."/>
            <person name="Rivarola-Duarte L."/>
            <person name="Spannagl M."/>
            <person name="Mayer K.F.X."/>
            <person name="Lu F.H."/>
            <person name="Bevan M.W."/>
            <person name="Leroy P."/>
            <person name="Li P."/>
            <person name="You F.M."/>
            <person name="Sun Q."/>
            <person name="Liu Z."/>
            <person name="Lyons E."/>
            <person name="Wicker T."/>
            <person name="Salzberg S.L."/>
            <person name="Devos K.M."/>
            <person name="Dvorak J."/>
        </authorList>
    </citation>
    <scope>NUCLEOTIDE SEQUENCE [LARGE SCALE GENOMIC DNA]</scope>
    <source>
        <strain evidence="1">cv. AL8/78</strain>
    </source>
</reference>
<dbReference type="Gramene" id="AET5Gv20346200.1">
    <property type="protein sequence ID" value="AET5Gv20346200.1"/>
    <property type="gene ID" value="AET5Gv20346200"/>
</dbReference>
<name>A0A453KAA7_AEGTS</name>
<evidence type="ECO:0000313" key="2">
    <source>
        <dbReference type="Proteomes" id="UP000015105"/>
    </source>
</evidence>
<accession>A0A453KAA7</accession>
<keyword evidence="2" id="KW-1185">Reference proteome</keyword>
<proteinExistence type="predicted"/>
<protein>
    <submittedName>
        <fullName evidence="1">Uncharacterized protein</fullName>
    </submittedName>
</protein>
<evidence type="ECO:0000313" key="1">
    <source>
        <dbReference type="EnsemblPlants" id="AET5Gv20346200.1"/>
    </source>
</evidence>
<reference evidence="2" key="1">
    <citation type="journal article" date="2014" name="Science">
        <title>Ancient hybridizations among the ancestral genomes of bread wheat.</title>
        <authorList>
            <consortium name="International Wheat Genome Sequencing Consortium,"/>
            <person name="Marcussen T."/>
            <person name="Sandve S.R."/>
            <person name="Heier L."/>
            <person name="Spannagl M."/>
            <person name="Pfeifer M."/>
            <person name="Jakobsen K.S."/>
            <person name="Wulff B.B."/>
            <person name="Steuernagel B."/>
            <person name="Mayer K.F."/>
            <person name="Olsen O.A."/>
        </authorList>
    </citation>
    <scope>NUCLEOTIDE SEQUENCE [LARGE SCALE GENOMIC DNA]</scope>
    <source>
        <strain evidence="2">cv. AL8/78</strain>
    </source>
</reference>
<dbReference type="EnsemblPlants" id="AET5Gv20346200.1">
    <property type="protein sequence ID" value="AET5Gv20346200.1"/>
    <property type="gene ID" value="AET5Gv20346200"/>
</dbReference>
<reference evidence="2" key="2">
    <citation type="journal article" date="2017" name="Nat. Plants">
        <title>The Aegilops tauschii genome reveals multiple impacts of transposons.</title>
        <authorList>
            <person name="Zhao G."/>
            <person name="Zou C."/>
            <person name="Li K."/>
            <person name="Wang K."/>
            <person name="Li T."/>
            <person name="Gao L."/>
            <person name="Zhang X."/>
            <person name="Wang H."/>
            <person name="Yang Z."/>
            <person name="Liu X."/>
            <person name="Jiang W."/>
            <person name="Mao L."/>
            <person name="Kong X."/>
            <person name="Jiao Y."/>
            <person name="Jia J."/>
        </authorList>
    </citation>
    <scope>NUCLEOTIDE SEQUENCE [LARGE SCALE GENOMIC DNA]</scope>
    <source>
        <strain evidence="2">cv. AL8/78</strain>
    </source>
</reference>
<dbReference type="AlphaFoldDB" id="A0A453KAA7"/>
<dbReference type="Proteomes" id="UP000015105">
    <property type="component" value="Chromosome 5D"/>
</dbReference>
<reference evidence="1" key="5">
    <citation type="journal article" date="2021" name="G3 (Bethesda)">
        <title>Aegilops tauschii genome assembly Aet v5.0 features greater sequence contiguity and improved annotation.</title>
        <authorList>
            <person name="Wang L."/>
            <person name="Zhu T."/>
            <person name="Rodriguez J.C."/>
            <person name="Deal K.R."/>
            <person name="Dubcovsky J."/>
            <person name="McGuire P.E."/>
            <person name="Lux T."/>
            <person name="Spannagl M."/>
            <person name="Mayer K.F.X."/>
            <person name="Baldrich P."/>
            <person name="Meyers B.C."/>
            <person name="Huo N."/>
            <person name="Gu Y.Q."/>
            <person name="Zhou H."/>
            <person name="Devos K.M."/>
            <person name="Bennetzen J.L."/>
            <person name="Unver T."/>
            <person name="Budak H."/>
            <person name="Gulick P.J."/>
            <person name="Galiba G."/>
            <person name="Kalapos B."/>
            <person name="Nelson D.R."/>
            <person name="Li P."/>
            <person name="You F.M."/>
            <person name="Luo M.C."/>
            <person name="Dvorak J."/>
        </authorList>
    </citation>
    <scope>NUCLEOTIDE SEQUENCE [LARGE SCALE GENOMIC DNA]</scope>
    <source>
        <strain evidence="1">cv. AL8/78</strain>
    </source>
</reference>